<dbReference type="PANTHER" id="PTHR30160:SF7">
    <property type="entry name" value="ADP-HEPTOSE--LPS HEPTOSYLTRANSFERASE 2"/>
    <property type="match status" value="1"/>
</dbReference>
<sequence>MNARRPSGLFCGLGAPVDDVRSIAVLRANAVGDFVLTLPALEALRSAYPDARITLLGRAWHAAFLAGRPSPVDEVVVVPPTAGVTVAPGAAEDLPAQSAFFAEMQARRFDIALQLHGGGRYSNPFVRRLQARVDAGFQATDATPLMRTLPYRESHPEALRLLEGVALVGAYGCDIEPRLIATPRDRAEAHAALPPTAGRPLVVLQPGASDPRRCWSPAHFAAVGDHFAQLGADVAINGTDAEGDAVQAVLQGMRQRARAHDLTGRLSLGGLMGLLARARLLVSNDTGPAHLARAVGTPTTVIYWIGNVQGYGPLSSARHATAVSWRLECPACGRNCLGVDCGHPDSFVDDVRPEAVIALAQPLFEAPPPLDAMPQETRPDPAHRRLA</sequence>
<evidence type="ECO:0000313" key="4">
    <source>
        <dbReference type="EMBL" id="AKJ27514.1"/>
    </source>
</evidence>
<feature type="region of interest" description="Disordered" evidence="3">
    <location>
        <begin position="367"/>
        <end position="387"/>
    </location>
</feature>
<dbReference type="PANTHER" id="PTHR30160">
    <property type="entry name" value="TETRAACYLDISACCHARIDE 4'-KINASE-RELATED"/>
    <property type="match status" value="1"/>
</dbReference>
<gene>
    <name evidence="4" type="ORF">AAW51_0823</name>
</gene>
<evidence type="ECO:0000256" key="1">
    <source>
        <dbReference type="ARBA" id="ARBA00022676"/>
    </source>
</evidence>
<evidence type="ECO:0000256" key="2">
    <source>
        <dbReference type="ARBA" id="ARBA00022679"/>
    </source>
</evidence>
<evidence type="ECO:0000256" key="3">
    <source>
        <dbReference type="SAM" id="MobiDB-lite"/>
    </source>
</evidence>
<proteinExistence type="predicted"/>
<dbReference type="CDD" id="cd03789">
    <property type="entry name" value="GT9_LPS_heptosyltransferase"/>
    <property type="match status" value="1"/>
</dbReference>
<dbReference type="GO" id="GO:0009244">
    <property type="term" value="P:lipopolysaccharide core region biosynthetic process"/>
    <property type="evidence" value="ECO:0007669"/>
    <property type="project" value="TreeGrafter"/>
</dbReference>
<dbReference type="STRING" id="413882.AAW51_0823"/>
<dbReference type="Proteomes" id="UP000035352">
    <property type="component" value="Chromosome"/>
</dbReference>
<keyword evidence="5" id="KW-1185">Reference proteome</keyword>
<dbReference type="InterPro" id="IPR002201">
    <property type="entry name" value="Glyco_trans_9"/>
</dbReference>
<accession>A0A0G3BDM3</accession>
<keyword evidence="1" id="KW-0328">Glycosyltransferase</keyword>
<protein>
    <submittedName>
        <fullName evidence="4">ADP-heptose--lipooligosaccharide heptosyltransferase II</fullName>
    </submittedName>
</protein>
<feature type="compositionally biased region" description="Basic and acidic residues" evidence="3">
    <location>
        <begin position="377"/>
        <end position="387"/>
    </location>
</feature>
<dbReference type="Pfam" id="PF01075">
    <property type="entry name" value="Glyco_transf_9"/>
    <property type="match status" value="1"/>
</dbReference>
<dbReference type="KEGG" id="pbh:AAW51_0823"/>
<dbReference type="OrthoDB" id="9781892at2"/>
<dbReference type="GO" id="GO:0005829">
    <property type="term" value="C:cytosol"/>
    <property type="evidence" value="ECO:0007669"/>
    <property type="project" value="TreeGrafter"/>
</dbReference>
<dbReference type="SUPFAM" id="SSF53756">
    <property type="entry name" value="UDP-Glycosyltransferase/glycogen phosphorylase"/>
    <property type="match status" value="1"/>
</dbReference>
<organism evidence="4 5">
    <name type="scientific">Caldimonas brevitalea</name>
    <dbReference type="NCBI Taxonomy" id="413882"/>
    <lineage>
        <taxon>Bacteria</taxon>
        <taxon>Pseudomonadati</taxon>
        <taxon>Pseudomonadota</taxon>
        <taxon>Betaproteobacteria</taxon>
        <taxon>Burkholderiales</taxon>
        <taxon>Sphaerotilaceae</taxon>
        <taxon>Caldimonas</taxon>
    </lineage>
</organism>
<dbReference type="Gene3D" id="3.40.50.2000">
    <property type="entry name" value="Glycogen Phosphorylase B"/>
    <property type="match status" value="2"/>
</dbReference>
<keyword evidence="2 4" id="KW-0808">Transferase</keyword>
<dbReference type="EMBL" id="CP011371">
    <property type="protein sequence ID" value="AKJ27514.1"/>
    <property type="molecule type" value="Genomic_DNA"/>
</dbReference>
<dbReference type="RefSeq" id="WP_083438070.1">
    <property type="nucleotide sequence ID" value="NZ_CP011371.1"/>
</dbReference>
<name>A0A0G3BDM3_9BURK</name>
<evidence type="ECO:0000313" key="5">
    <source>
        <dbReference type="Proteomes" id="UP000035352"/>
    </source>
</evidence>
<dbReference type="GO" id="GO:0008713">
    <property type="term" value="F:ADP-heptose-lipopolysaccharide heptosyltransferase activity"/>
    <property type="evidence" value="ECO:0007669"/>
    <property type="project" value="TreeGrafter"/>
</dbReference>
<dbReference type="InterPro" id="IPR051199">
    <property type="entry name" value="LPS_LOS_Heptosyltrfase"/>
</dbReference>
<dbReference type="AlphaFoldDB" id="A0A0G3BDM3"/>
<reference evidence="4 5" key="1">
    <citation type="submission" date="2015-05" db="EMBL/GenBank/DDBJ databases">
        <authorList>
            <person name="Tang B."/>
            <person name="Yu Y."/>
        </authorList>
    </citation>
    <scope>NUCLEOTIDE SEQUENCE [LARGE SCALE GENOMIC DNA]</scope>
    <source>
        <strain evidence="4 5">DSM 7029</strain>
    </source>
</reference>